<keyword evidence="6" id="KW-0808">Transferase</keyword>
<reference evidence="7" key="1">
    <citation type="submission" date="2015-09" db="EMBL/GenBank/DDBJ databases">
        <authorList>
            <consortium name="Pathogen Informatics"/>
        </authorList>
    </citation>
    <scope>NUCLEOTIDE SEQUENCE [LARGE SCALE GENOMIC DNA]</scope>
    <source>
        <strain evidence="7">Lake Konstanz</strain>
    </source>
</reference>
<evidence type="ECO:0000259" key="5">
    <source>
        <dbReference type="PROSITE" id="PS50011"/>
    </source>
</evidence>
<dbReference type="InterPro" id="IPR011009">
    <property type="entry name" value="Kinase-like_dom_sf"/>
</dbReference>
<keyword evidence="1 3" id="KW-0547">Nucleotide-binding</keyword>
<gene>
    <name evidence="6" type="ORF">BSAL_88080</name>
</gene>
<dbReference type="InterPro" id="IPR008271">
    <property type="entry name" value="Ser/Thr_kinase_AS"/>
</dbReference>
<dbReference type="CDD" id="cd00180">
    <property type="entry name" value="PKc"/>
    <property type="match status" value="1"/>
</dbReference>
<dbReference type="GO" id="GO:0004674">
    <property type="term" value="F:protein serine/threonine kinase activity"/>
    <property type="evidence" value="ECO:0007669"/>
    <property type="project" value="TreeGrafter"/>
</dbReference>
<dbReference type="InterPro" id="IPR000719">
    <property type="entry name" value="Prot_kinase_dom"/>
</dbReference>
<dbReference type="PANTHER" id="PTHR44167:SF18">
    <property type="entry name" value="PROTEIN KINASE DOMAIN-CONTAINING PROTEIN"/>
    <property type="match status" value="1"/>
</dbReference>
<evidence type="ECO:0000256" key="1">
    <source>
        <dbReference type="ARBA" id="ARBA00022741"/>
    </source>
</evidence>
<dbReference type="GO" id="GO:0044773">
    <property type="term" value="P:mitotic DNA damage checkpoint signaling"/>
    <property type="evidence" value="ECO:0007669"/>
    <property type="project" value="TreeGrafter"/>
</dbReference>
<organism evidence="6 7">
    <name type="scientific">Bodo saltans</name>
    <name type="common">Flagellated protozoan</name>
    <dbReference type="NCBI Taxonomy" id="75058"/>
    <lineage>
        <taxon>Eukaryota</taxon>
        <taxon>Discoba</taxon>
        <taxon>Euglenozoa</taxon>
        <taxon>Kinetoplastea</taxon>
        <taxon>Metakinetoplastina</taxon>
        <taxon>Eubodonida</taxon>
        <taxon>Bodonidae</taxon>
        <taxon>Bodo</taxon>
    </lineage>
</organism>
<dbReference type="Gene3D" id="1.10.510.10">
    <property type="entry name" value="Transferase(Phosphotransferase) domain 1"/>
    <property type="match status" value="1"/>
</dbReference>
<keyword evidence="7" id="KW-1185">Reference proteome</keyword>
<dbReference type="InterPro" id="IPR017441">
    <property type="entry name" value="Protein_kinase_ATP_BS"/>
</dbReference>
<dbReference type="PROSITE" id="PS00108">
    <property type="entry name" value="PROTEIN_KINASE_ST"/>
    <property type="match status" value="1"/>
</dbReference>
<dbReference type="Gene3D" id="3.30.200.20">
    <property type="entry name" value="Phosphorylase Kinase, domain 1"/>
    <property type="match status" value="1"/>
</dbReference>
<dbReference type="Proteomes" id="UP000051952">
    <property type="component" value="Unassembled WGS sequence"/>
</dbReference>
<evidence type="ECO:0000256" key="4">
    <source>
        <dbReference type="SAM" id="Phobius"/>
    </source>
</evidence>
<feature type="binding site" evidence="3">
    <location>
        <position position="411"/>
    </location>
    <ligand>
        <name>ATP</name>
        <dbReference type="ChEBI" id="CHEBI:30616"/>
    </ligand>
</feature>
<evidence type="ECO:0000313" key="7">
    <source>
        <dbReference type="Proteomes" id="UP000051952"/>
    </source>
</evidence>
<feature type="domain" description="Protein kinase" evidence="5">
    <location>
        <begin position="382"/>
        <end position="839"/>
    </location>
</feature>
<dbReference type="GO" id="GO:0005634">
    <property type="term" value="C:nucleus"/>
    <property type="evidence" value="ECO:0007669"/>
    <property type="project" value="TreeGrafter"/>
</dbReference>
<dbReference type="AlphaFoldDB" id="A0A0S4KLA8"/>
<dbReference type="VEuPathDB" id="TriTrypDB:BSAL_88080"/>
<proteinExistence type="predicted"/>
<dbReference type="PANTHER" id="PTHR44167">
    <property type="entry name" value="OVARIAN-SPECIFIC SERINE/THREONINE-PROTEIN KINASE LOK-RELATED"/>
    <property type="match status" value="1"/>
</dbReference>
<dbReference type="GO" id="GO:0005737">
    <property type="term" value="C:cytoplasm"/>
    <property type="evidence" value="ECO:0007669"/>
    <property type="project" value="TreeGrafter"/>
</dbReference>
<accession>A0A0S4KLA8</accession>
<keyword evidence="4" id="KW-0472">Membrane</keyword>
<evidence type="ECO:0000256" key="2">
    <source>
        <dbReference type="ARBA" id="ARBA00022840"/>
    </source>
</evidence>
<keyword evidence="4" id="KW-1133">Transmembrane helix</keyword>
<sequence length="845" mass="92710">MGIRSPSSSTSYLWYFPGASAFLTTVEGATPFPSTLKVFRAARIRIDNGAVVVGAESALVFSATCNRSVVAASQYQPQIVVDISGHSFSSIIFNASNDPLCDSDVVSTDKTTLAVLGIASLDASSLTASPSNGALQILAIGYMGTTTLSFDKSYFIDYFRLSTSAFFTNTLLSLGNSALSVDTESPSWLCGSSFVCRNMSLRSCGIHVSLLNLSNLGSEWLALDLRGSNDFEKVTQPSGLQSTEPVLLDAESCDVTNPCYEGGYARCVCSGSSSSSSDSEPSSPSPPSSPIWERRDVWIAVSAVLAFIMLFVGIMYLCKGWCVGDGRHSSYMNIDQRDMRGAEELNERDAYGGGSHTQWSQEDEAAILCDAQECLFMFDQYIIYPHALGDGTTAKVFKVTRKADRQTLAMKRYSFKATNNDDDFADFAAFEWMELFKEFWLLRHIDHPNVIRIEEVFISFYDALAAHSGNSDTAVLGSFSSNPLSSSSSVTIQLSGKQRFSDTHYPPESLTDNLTPFLLAVDKVRSHVVPNRALEQQNRSRRYCYIFMSYIPDGTLVTFLNQRRGEEARSASNRAVVDNRAVLCEEEALALALQLFQALEYLHDPHRRRHLWAIANGGGNSMSEVTETSSRFFSKPSALSSLSHSDNHMFSSASFAKSLREGGAAGPAAASRGTSQLLMEDGPILHRDVKPDNLLIHRLPGYHVGPFTQRRYPNARLVLTDFGFADFYRQGVHVSHKGAPPAYAAPEVVRGRPSPACDIFSAGVVLFEMLSTSKVDQRHHGHFSTGVSRPSYVEKQKGLLFSLGIREETISFLFRRILVYDPAERCSAAQAVQELRLLLAPPLTS</sequence>
<keyword evidence="6" id="KW-0418">Kinase</keyword>
<dbReference type="GO" id="GO:0005524">
    <property type="term" value="F:ATP binding"/>
    <property type="evidence" value="ECO:0007669"/>
    <property type="project" value="UniProtKB-UniRule"/>
</dbReference>
<dbReference type="SUPFAM" id="SSF56112">
    <property type="entry name" value="Protein kinase-like (PK-like)"/>
    <property type="match status" value="2"/>
</dbReference>
<dbReference type="SMART" id="SM00220">
    <property type="entry name" value="S_TKc"/>
    <property type="match status" value="1"/>
</dbReference>
<dbReference type="Pfam" id="PF00069">
    <property type="entry name" value="Pkinase"/>
    <property type="match status" value="1"/>
</dbReference>
<dbReference type="EMBL" id="CYKH01001107">
    <property type="protein sequence ID" value="CUI14411.1"/>
    <property type="molecule type" value="Genomic_DNA"/>
</dbReference>
<protein>
    <submittedName>
        <fullName evidence="6">Protein kinase, putative</fullName>
    </submittedName>
</protein>
<name>A0A0S4KLA8_BODSA</name>
<evidence type="ECO:0000256" key="3">
    <source>
        <dbReference type="PROSITE-ProRule" id="PRU10141"/>
    </source>
</evidence>
<dbReference type="PROSITE" id="PS00107">
    <property type="entry name" value="PROTEIN_KINASE_ATP"/>
    <property type="match status" value="1"/>
</dbReference>
<keyword evidence="4" id="KW-0812">Transmembrane</keyword>
<dbReference type="PROSITE" id="PS50011">
    <property type="entry name" value="PROTEIN_KINASE_DOM"/>
    <property type="match status" value="1"/>
</dbReference>
<feature type="transmembrane region" description="Helical" evidence="4">
    <location>
        <begin position="297"/>
        <end position="317"/>
    </location>
</feature>
<keyword evidence="2 3" id="KW-0067">ATP-binding</keyword>
<evidence type="ECO:0000313" key="6">
    <source>
        <dbReference type="EMBL" id="CUI14411.1"/>
    </source>
</evidence>